<proteinExistence type="predicted"/>
<dbReference type="Gene3D" id="3.30.70.100">
    <property type="match status" value="1"/>
</dbReference>
<sequence>MFAMLVEINIKEGKEQEFLEVFKRNHLGTRQEPGNLRFDVLRDPDVRTRFYAYEVYMNEAALEEHRKTVHYHRCVTELEPLMTANRSKKSLNGSFRKPLMGNNVKVQSFYQMFFNTKRLRIF</sequence>
<dbReference type="GO" id="GO:0005829">
    <property type="term" value="C:cytosol"/>
    <property type="evidence" value="ECO:0007669"/>
    <property type="project" value="TreeGrafter"/>
</dbReference>
<dbReference type="InterPro" id="IPR007138">
    <property type="entry name" value="ABM_dom"/>
</dbReference>
<name>A0A336NF93_AGGAP</name>
<dbReference type="PROSITE" id="PS51725">
    <property type="entry name" value="ABM"/>
    <property type="match status" value="1"/>
</dbReference>
<dbReference type="Proteomes" id="UP000253728">
    <property type="component" value="Unassembled WGS sequence"/>
</dbReference>
<dbReference type="PANTHER" id="PTHR33336:SF1">
    <property type="entry name" value="(4S)-4-HYDROXY-5-PHOSPHONOOXYPENTANE-2,3-DIONE ISOMERASE"/>
    <property type="match status" value="1"/>
</dbReference>
<evidence type="ECO:0000313" key="2">
    <source>
        <dbReference type="EMBL" id="SSZ29593.1"/>
    </source>
</evidence>
<dbReference type="InterPro" id="IPR050744">
    <property type="entry name" value="AI-2_Isomerase_LsrG"/>
</dbReference>
<dbReference type="NCBIfam" id="NF007791">
    <property type="entry name" value="PRK10486.1"/>
    <property type="match status" value="1"/>
</dbReference>
<protein>
    <submittedName>
        <fullName evidence="2">Autoinducer 2-degrading protein lsrG</fullName>
    </submittedName>
</protein>
<dbReference type="SUPFAM" id="SSF54909">
    <property type="entry name" value="Dimeric alpha+beta barrel"/>
    <property type="match status" value="1"/>
</dbReference>
<dbReference type="PANTHER" id="PTHR33336">
    <property type="entry name" value="QUINOL MONOOXYGENASE YGIN-RELATED"/>
    <property type="match status" value="1"/>
</dbReference>
<organism evidence="2 3">
    <name type="scientific">Aggregatibacter aphrophilus</name>
    <name type="common">Haemophilus aphrophilus</name>
    <dbReference type="NCBI Taxonomy" id="732"/>
    <lineage>
        <taxon>Bacteria</taxon>
        <taxon>Pseudomonadati</taxon>
        <taxon>Pseudomonadota</taxon>
        <taxon>Gammaproteobacteria</taxon>
        <taxon>Pasteurellales</taxon>
        <taxon>Pasteurellaceae</taxon>
        <taxon>Aggregatibacter</taxon>
    </lineage>
</organism>
<dbReference type="EMBL" id="UFSP01000002">
    <property type="protein sequence ID" value="SSZ29593.1"/>
    <property type="molecule type" value="Genomic_DNA"/>
</dbReference>
<accession>A0A336NF93</accession>
<dbReference type="AlphaFoldDB" id="A0A336NF93"/>
<gene>
    <name evidence="2" type="primary">lsrG</name>
    <name evidence="2" type="ORF">NCTC5908_01397</name>
</gene>
<dbReference type="Pfam" id="PF03992">
    <property type="entry name" value="ABM"/>
    <property type="match status" value="1"/>
</dbReference>
<feature type="domain" description="ABM" evidence="1">
    <location>
        <begin position="2"/>
        <end position="91"/>
    </location>
</feature>
<evidence type="ECO:0000313" key="3">
    <source>
        <dbReference type="Proteomes" id="UP000253728"/>
    </source>
</evidence>
<dbReference type="InterPro" id="IPR011008">
    <property type="entry name" value="Dimeric_a/b-barrel"/>
</dbReference>
<evidence type="ECO:0000259" key="1">
    <source>
        <dbReference type="PROSITE" id="PS51725"/>
    </source>
</evidence>
<dbReference type="GO" id="GO:0016491">
    <property type="term" value="F:oxidoreductase activity"/>
    <property type="evidence" value="ECO:0007669"/>
    <property type="project" value="TreeGrafter"/>
</dbReference>
<reference evidence="2 3" key="1">
    <citation type="submission" date="2018-06" db="EMBL/GenBank/DDBJ databases">
        <authorList>
            <consortium name="Pathogen Informatics"/>
            <person name="Doyle S."/>
        </authorList>
    </citation>
    <scope>NUCLEOTIDE SEQUENCE [LARGE SCALE GENOMIC DNA]</scope>
    <source>
        <strain evidence="2 3">NCTC5908</strain>
    </source>
</reference>